<dbReference type="GO" id="GO:1990542">
    <property type="term" value="P:mitochondrial transmembrane transport"/>
    <property type="evidence" value="ECO:0007669"/>
    <property type="project" value="InterPro"/>
</dbReference>
<keyword evidence="5" id="KW-0677">Repeat</keyword>
<dbReference type="Proteomes" id="UP001249851">
    <property type="component" value="Unassembled WGS sequence"/>
</dbReference>
<reference evidence="13" key="1">
    <citation type="journal article" date="2023" name="G3 (Bethesda)">
        <title>Whole genome assembly and annotation of the endangered Caribbean coral Acropora cervicornis.</title>
        <authorList>
            <person name="Selwyn J.D."/>
            <person name="Vollmer S.V."/>
        </authorList>
    </citation>
    <scope>NUCLEOTIDE SEQUENCE</scope>
    <source>
        <strain evidence="13">K2</strain>
    </source>
</reference>
<dbReference type="SUPFAM" id="SSF103506">
    <property type="entry name" value="Mitochondrial carrier"/>
    <property type="match status" value="1"/>
</dbReference>
<reference evidence="13" key="2">
    <citation type="journal article" date="2023" name="Science">
        <title>Genomic signatures of disease resistance in endangered staghorn corals.</title>
        <authorList>
            <person name="Vollmer S.V."/>
            <person name="Selwyn J.D."/>
            <person name="Despard B.A."/>
            <person name="Roesel C.L."/>
        </authorList>
    </citation>
    <scope>NUCLEOTIDE SEQUENCE</scope>
    <source>
        <strain evidence="13">K2</strain>
    </source>
</reference>
<keyword evidence="9 10" id="KW-0472">Membrane</keyword>
<evidence type="ECO:0000256" key="4">
    <source>
        <dbReference type="ARBA" id="ARBA00022692"/>
    </source>
</evidence>
<evidence type="ECO:0000256" key="9">
    <source>
        <dbReference type="ARBA" id="ARBA00023136"/>
    </source>
</evidence>
<dbReference type="EMBL" id="JARQWQ010000043">
    <property type="protein sequence ID" value="KAK2558656.1"/>
    <property type="molecule type" value="Genomic_DNA"/>
</dbReference>
<evidence type="ECO:0000256" key="10">
    <source>
        <dbReference type="PROSITE-ProRule" id="PRU00282"/>
    </source>
</evidence>
<proteinExistence type="inferred from homology"/>
<comment type="caution">
    <text evidence="13">The sequence shown here is derived from an EMBL/GenBank/DDBJ whole genome shotgun (WGS) entry which is preliminary data.</text>
</comment>
<dbReference type="Pfam" id="PF00153">
    <property type="entry name" value="Mito_carr"/>
    <property type="match status" value="3"/>
</dbReference>
<keyword evidence="6" id="KW-0999">Mitochondrion inner membrane</keyword>
<dbReference type="AlphaFoldDB" id="A0AAD9QC89"/>
<feature type="repeat" description="Solcar" evidence="10">
    <location>
        <begin position="259"/>
        <end position="353"/>
    </location>
</feature>
<name>A0AAD9QC89_ACRCE</name>
<dbReference type="PANTHER" id="PTHR45760:SF2">
    <property type="entry name" value="FI19922P1-RELATED"/>
    <property type="match status" value="1"/>
</dbReference>
<dbReference type="Gene3D" id="1.50.40.10">
    <property type="entry name" value="Mitochondrial carrier domain"/>
    <property type="match status" value="2"/>
</dbReference>
<organism evidence="13 14">
    <name type="scientific">Acropora cervicornis</name>
    <name type="common">Staghorn coral</name>
    <dbReference type="NCBI Taxonomy" id="6130"/>
    <lineage>
        <taxon>Eukaryota</taxon>
        <taxon>Metazoa</taxon>
        <taxon>Cnidaria</taxon>
        <taxon>Anthozoa</taxon>
        <taxon>Hexacorallia</taxon>
        <taxon>Scleractinia</taxon>
        <taxon>Astrocoeniina</taxon>
        <taxon>Acroporidae</taxon>
        <taxon>Acropora</taxon>
    </lineage>
</organism>
<feature type="transmembrane region" description="Helical" evidence="12">
    <location>
        <begin position="226"/>
        <end position="248"/>
    </location>
</feature>
<evidence type="ECO:0000256" key="12">
    <source>
        <dbReference type="SAM" id="Phobius"/>
    </source>
</evidence>
<evidence type="ECO:0000256" key="2">
    <source>
        <dbReference type="ARBA" id="ARBA00006375"/>
    </source>
</evidence>
<keyword evidence="14" id="KW-1185">Reference proteome</keyword>
<evidence type="ECO:0000256" key="8">
    <source>
        <dbReference type="ARBA" id="ARBA00023128"/>
    </source>
</evidence>
<evidence type="ECO:0000256" key="3">
    <source>
        <dbReference type="ARBA" id="ARBA00022448"/>
    </source>
</evidence>
<feature type="repeat" description="Solcar" evidence="10">
    <location>
        <begin position="15"/>
        <end position="132"/>
    </location>
</feature>
<sequence>MVSLAPSGGEITPFQQVLASGSGALITSFLVTPLDVVKTRLQAQLKPIPKSHCYLFCNGLMDHLCLCTSPGSPFRPFPQVPHPQFNSTMDALIKIPRYEGFLALWRGLPPTLVMAVPNTMIYFTLYDQLKVMYGFVEGEKNIWSPMFAGTTARTISITCISPIEMIRTKMQARKGFSYKELVTVVRNAIQHGGLLSLWQGLGPTLLRDVPFSAIYWMNYEALKNKFSYLGFSASFFSGLFSGALFLVINIEYSFNIIEETVLENNFAGHFFQIAALVTTPFDVIKTHRQIELGELVFNQAREGKKLSFTVFLLFELYKERGWRSLFAGVSARIMKVAPACAIMVSTYELSKSFFRKHNVEKSASVTAEVSP</sequence>
<evidence type="ECO:0000256" key="6">
    <source>
        <dbReference type="ARBA" id="ARBA00022792"/>
    </source>
</evidence>
<evidence type="ECO:0000256" key="5">
    <source>
        <dbReference type="ARBA" id="ARBA00022737"/>
    </source>
</evidence>
<dbReference type="GO" id="GO:0005743">
    <property type="term" value="C:mitochondrial inner membrane"/>
    <property type="evidence" value="ECO:0007669"/>
    <property type="project" value="UniProtKB-SubCell"/>
</dbReference>
<accession>A0AAD9QC89</accession>
<protein>
    <submittedName>
        <fullName evidence="13">Mitochondrial glutathione transporter SLC25A40</fullName>
    </submittedName>
</protein>
<dbReference type="InterPro" id="IPR045315">
    <property type="entry name" value="Mtm1-like"/>
</dbReference>
<keyword evidence="4 10" id="KW-0812">Transmembrane</keyword>
<dbReference type="PROSITE" id="PS50920">
    <property type="entry name" value="SOLCAR"/>
    <property type="match status" value="3"/>
</dbReference>
<keyword evidence="8" id="KW-0496">Mitochondrion</keyword>
<dbReference type="PANTHER" id="PTHR45760">
    <property type="entry name" value="FI19922P1-RELATED"/>
    <property type="match status" value="1"/>
</dbReference>
<feature type="repeat" description="Solcar" evidence="10">
    <location>
        <begin position="140"/>
        <end position="225"/>
    </location>
</feature>
<comment type="similarity">
    <text evidence="2 11">Belongs to the mitochondrial carrier (TC 2.A.29) family.</text>
</comment>
<gene>
    <name evidence="13" type="ORF">P5673_018850</name>
</gene>
<keyword evidence="3 11" id="KW-0813">Transport</keyword>
<evidence type="ECO:0000313" key="13">
    <source>
        <dbReference type="EMBL" id="KAK2558656.1"/>
    </source>
</evidence>
<evidence type="ECO:0000256" key="11">
    <source>
        <dbReference type="RuleBase" id="RU000488"/>
    </source>
</evidence>
<dbReference type="InterPro" id="IPR018108">
    <property type="entry name" value="MCP_transmembrane"/>
</dbReference>
<evidence type="ECO:0000313" key="14">
    <source>
        <dbReference type="Proteomes" id="UP001249851"/>
    </source>
</evidence>
<comment type="subcellular location">
    <subcellularLocation>
        <location evidence="1">Mitochondrion inner membrane</location>
        <topology evidence="1">Multi-pass membrane protein</topology>
    </subcellularLocation>
</comment>
<evidence type="ECO:0000256" key="7">
    <source>
        <dbReference type="ARBA" id="ARBA00022989"/>
    </source>
</evidence>
<dbReference type="InterPro" id="IPR023395">
    <property type="entry name" value="MCP_dom_sf"/>
</dbReference>
<keyword evidence="7 12" id="KW-1133">Transmembrane helix</keyword>
<evidence type="ECO:0000256" key="1">
    <source>
        <dbReference type="ARBA" id="ARBA00004448"/>
    </source>
</evidence>